<reference evidence="12 13" key="1">
    <citation type="submission" date="2018-05" db="EMBL/GenBank/DDBJ databases">
        <title>Genomic Encyclopedia of Archaeal and Bacterial Type Strains, Phase II (KMG-II): from individual species to whole genera.</title>
        <authorList>
            <person name="Goeker M."/>
        </authorList>
    </citation>
    <scope>NUCLEOTIDE SEQUENCE [LARGE SCALE GENOMIC DNA]</scope>
    <source>
        <strain evidence="12 13">DSM 22214</strain>
    </source>
</reference>
<dbReference type="GO" id="GO:0043546">
    <property type="term" value="F:molybdopterin cofactor binding"/>
    <property type="evidence" value="ECO:0007669"/>
    <property type="project" value="InterPro"/>
</dbReference>
<dbReference type="NCBIfam" id="TIGR01701">
    <property type="entry name" value="Fdhalpha-like"/>
    <property type="match status" value="1"/>
</dbReference>
<comment type="cofactor">
    <cofactor evidence="1">
        <name>Mo-bis(molybdopterin guanine dinucleotide)</name>
        <dbReference type="ChEBI" id="CHEBI:60539"/>
    </cofactor>
</comment>
<comment type="caution">
    <text evidence="12">The sequence shown here is derived from an EMBL/GenBank/DDBJ whole genome shotgun (WGS) entry which is preliminary data.</text>
</comment>
<name>A0A316EEJ3_9BACT</name>
<dbReference type="InterPro" id="IPR010046">
    <property type="entry name" value="Mopterin_OxRdtse_a_bac"/>
</dbReference>
<comment type="cofactor">
    <cofactor evidence="2">
        <name>[4Fe-4S] cluster</name>
        <dbReference type="ChEBI" id="CHEBI:49883"/>
    </cofactor>
</comment>
<dbReference type="Gene3D" id="3.40.50.740">
    <property type="match status" value="1"/>
</dbReference>
<evidence type="ECO:0000256" key="6">
    <source>
        <dbReference type="ARBA" id="ARBA00022723"/>
    </source>
</evidence>
<dbReference type="OrthoDB" id="9792592at2"/>
<evidence type="ECO:0000256" key="7">
    <source>
        <dbReference type="ARBA" id="ARBA00023002"/>
    </source>
</evidence>
<evidence type="ECO:0000256" key="2">
    <source>
        <dbReference type="ARBA" id="ARBA00001966"/>
    </source>
</evidence>
<dbReference type="Gene3D" id="3.40.228.10">
    <property type="entry name" value="Dimethylsulfoxide Reductase, domain 2"/>
    <property type="match status" value="1"/>
</dbReference>
<gene>
    <name evidence="12" type="ORF">LV89_01903</name>
</gene>
<evidence type="ECO:0000256" key="3">
    <source>
        <dbReference type="ARBA" id="ARBA00010312"/>
    </source>
</evidence>
<proteinExistence type="inferred from homology"/>
<evidence type="ECO:0000259" key="10">
    <source>
        <dbReference type="Pfam" id="PF00384"/>
    </source>
</evidence>
<evidence type="ECO:0000256" key="4">
    <source>
        <dbReference type="ARBA" id="ARBA00022485"/>
    </source>
</evidence>
<dbReference type="PIRSF" id="PIRSF000144">
    <property type="entry name" value="CbbBc"/>
    <property type="match status" value="1"/>
</dbReference>
<organism evidence="12 13">
    <name type="scientific">Arcicella aurantiaca</name>
    <dbReference type="NCBI Taxonomy" id="591202"/>
    <lineage>
        <taxon>Bacteria</taxon>
        <taxon>Pseudomonadati</taxon>
        <taxon>Bacteroidota</taxon>
        <taxon>Cytophagia</taxon>
        <taxon>Cytophagales</taxon>
        <taxon>Flectobacillaceae</taxon>
        <taxon>Arcicella</taxon>
    </lineage>
</organism>
<keyword evidence="7" id="KW-0560">Oxidoreductase</keyword>
<protein>
    <submittedName>
        <fullName evidence="12">Molybdopterin-dependent oxidoreductase alpha subunit</fullName>
    </submittedName>
</protein>
<keyword evidence="8" id="KW-0408">Iron</keyword>
<evidence type="ECO:0000256" key="1">
    <source>
        <dbReference type="ARBA" id="ARBA00001942"/>
    </source>
</evidence>
<keyword evidence="13" id="KW-1185">Reference proteome</keyword>
<keyword evidence="6" id="KW-0479">Metal-binding</keyword>
<evidence type="ECO:0000259" key="11">
    <source>
        <dbReference type="Pfam" id="PF01568"/>
    </source>
</evidence>
<dbReference type="CDD" id="cd02767">
    <property type="entry name" value="MopB_ydeP"/>
    <property type="match status" value="1"/>
</dbReference>
<dbReference type="AlphaFoldDB" id="A0A316EEJ3"/>
<dbReference type="PANTHER" id="PTHR43105:SF4">
    <property type="entry name" value="PROTEIN YDEP"/>
    <property type="match status" value="1"/>
</dbReference>
<keyword evidence="9" id="KW-0411">Iron-sulfur</keyword>
<dbReference type="RefSeq" id="WP_109742658.1">
    <property type="nucleotide sequence ID" value="NZ_QGGO01000008.1"/>
</dbReference>
<dbReference type="GO" id="GO:0030151">
    <property type="term" value="F:molybdenum ion binding"/>
    <property type="evidence" value="ECO:0007669"/>
    <property type="project" value="InterPro"/>
</dbReference>
<evidence type="ECO:0000313" key="13">
    <source>
        <dbReference type="Proteomes" id="UP000245489"/>
    </source>
</evidence>
<evidence type="ECO:0000313" key="12">
    <source>
        <dbReference type="EMBL" id="PWK27089.1"/>
    </source>
</evidence>
<feature type="domain" description="Molybdopterin oxidoreductase" evidence="10">
    <location>
        <begin position="125"/>
        <end position="501"/>
    </location>
</feature>
<dbReference type="GO" id="GO:0051539">
    <property type="term" value="F:4 iron, 4 sulfur cluster binding"/>
    <property type="evidence" value="ECO:0007669"/>
    <property type="project" value="UniProtKB-KW"/>
</dbReference>
<dbReference type="InterPro" id="IPR009010">
    <property type="entry name" value="Asp_de-COase-like_dom_sf"/>
</dbReference>
<dbReference type="GO" id="GO:0016020">
    <property type="term" value="C:membrane"/>
    <property type="evidence" value="ECO:0007669"/>
    <property type="project" value="TreeGrafter"/>
</dbReference>
<dbReference type="CDD" id="cd02787">
    <property type="entry name" value="MopB_CT_ydeP"/>
    <property type="match status" value="1"/>
</dbReference>
<dbReference type="Proteomes" id="UP000245489">
    <property type="component" value="Unassembled WGS sequence"/>
</dbReference>
<feature type="domain" description="Molybdopterin dinucleotide-binding" evidence="11">
    <location>
        <begin position="652"/>
        <end position="758"/>
    </location>
</feature>
<evidence type="ECO:0000256" key="5">
    <source>
        <dbReference type="ARBA" id="ARBA00022505"/>
    </source>
</evidence>
<dbReference type="SUPFAM" id="SSF50692">
    <property type="entry name" value="ADC-like"/>
    <property type="match status" value="1"/>
</dbReference>
<dbReference type="InterPro" id="IPR041953">
    <property type="entry name" value="YdeP_MopB"/>
</dbReference>
<dbReference type="EMBL" id="QGGO01000008">
    <property type="protein sequence ID" value="PWK27089.1"/>
    <property type="molecule type" value="Genomic_DNA"/>
</dbReference>
<accession>A0A316EEJ3</accession>
<dbReference type="PANTHER" id="PTHR43105">
    <property type="entry name" value="RESPIRATORY NITRATE REDUCTASE"/>
    <property type="match status" value="1"/>
</dbReference>
<comment type="similarity">
    <text evidence="3">Belongs to the prokaryotic molybdopterin-containing oxidoreductase family.</text>
</comment>
<dbReference type="SUPFAM" id="SSF53706">
    <property type="entry name" value="Formate dehydrogenase/DMSO reductase, domains 1-3"/>
    <property type="match status" value="1"/>
</dbReference>
<dbReference type="InterPro" id="IPR037951">
    <property type="entry name" value="MopB_CT_YdeP"/>
</dbReference>
<dbReference type="Pfam" id="PF01568">
    <property type="entry name" value="Molydop_binding"/>
    <property type="match status" value="1"/>
</dbReference>
<dbReference type="InterPro" id="IPR006657">
    <property type="entry name" value="MoPterin_dinucl-bd_dom"/>
</dbReference>
<keyword evidence="5" id="KW-0500">Molybdenum</keyword>
<dbReference type="GO" id="GO:0008863">
    <property type="term" value="F:formate dehydrogenase (NAD+) activity"/>
    <property type="evidence" value="ECO:0007669"/>
    <property type="project" value="InterPro"/>
</dbReference>
<dbReference type="InterPro" id="IPR050123">
    <property type="entry name" value="Prok_molybdopt-oxidoreductase"/>
</dbReference>
<dbReference type="InterPro" id="IPR006656">
    <property type="entry name" value="Mopterin_OxRdtase"/>
</dbReference>
<dbReference type="GO" id="GO:0045333">
    <property type="term" value="P:cellular respiration"/>
    <property type="evidence" value="ECO:0007669"/>
    <property type="project" value="UniProtKB-ARBA"/>
</dbReference>
<evidence type="ECO:0000256" key="8">
    <source>
        <dbReference type="ARBA" id="ARBA00023004"/>
    </source>
</evidence>
<keyword evidence="4" id="KW-0004">4Fe-4S</keyword>
<dbReference type="Pfam" id="PF00384">
    <property type="entry name" value="Molybdopterin"/>
    <property type="match status" value="1"/>
</dbReference>
<evidence type="ECO:0000256" key="9">
    <source>
        <dbReference type="ARBA" id="ARBA00023014"/>
    </source>
</evidence>
<sequence>MKKQEVINAQTPIDFTGMTIATPAKTAAGVKAVTNSFKHVFGAMNVFRGVKTLLALNQKGGIDCPSCAWPDPDGERSSIAEYCENGAKSIAEEATTLKLGPVFFQRYSVAELSQKSDYWLGQQGRLTHPMVIKEGKTHYEKISWEEATTLIADELNALPSPNDGIFYTSGRASNEAAFLYQLFVRQFGTNNLPDCSNMCHESSGSALSQTLGLGKGSVTLDDFNKAEVIMILGQNPGTNHPRMLTALEEAKKAGAKIISVNPLIETGLLAFQHPQNVSDMISGGTSLTDIYLQIKINSDLALLKAMAILLYEAEKNNPNTVFDHQFIQENTANYELFIGDLKNYQLDDLVAECGISLTQIKEATNLLIQHNRIIVCWAMGLTQHKNSVITIQEVVNILLLKGSIGKEGAGTCPVRGHSNVQGDRTMGIFERPNDAFLDKLDENFDFKSPREHGFDVVNAIKAMHNDSGKVFVALGGNFLSATPDTEFTAKALQNCQLTVHISTKLNRSHLIHGKKAIILPCLGRTDEDIQASGKQFVSTENSMGVVQQSKGILTPPADTVWSEPAIVAKIAKATLQDKSKVDWEKLISNYDFIRELIEKTIDGFDDYNALVRQEGGFYLPNAPRNGKFTTKNQKANFTVCPFIPLKMKKDEFLMMTIRTHDQFNTTIYGLNDRYRGIFNERRVILMNEKDIESEGFKPYQIVDLHNTFGGIHRKAEHFIIVPYNIPSKNVATYFPEANVLVPIDSVADVSNTPTSKSVVIKITAMLSAGDKQPIYAQINENRR</sequence>